<sequence>MNLFKKIRRPFKYSYFNAAFLIIGINIAVFLLLKMIPRLAVYLSLNVIFLREGHMYWQFLTYMFVHGNFSHLFFNMLGIFFFGIAVERAIGSKEFLLLYFITGIMGGIISYFVYLLSGGYMYFLMGASGALYGLLFAFAVIFPRNNIYFWGIIPIPAPILVAIYVGIEISSQLLSFRDGVAHLTHLVCFAVAWIYFVVRMGINPWKVWKDAYR</sequence>
<name>A0A9E2L143_9SPIR</name>
<feature type="transmembrane region" description="Helical" evidence="7">
    <location>
        <begin position="96"/>
        <end position="114"/>
    </location>
</feature>
<evidence type="ECO:0000259" key="8">
    <source>
        <dbReference type="Pfam" id="PF01694"/>
    </source>
</evidence>
<evidence type="ECO:0000256" key="5">
    <source>
        <dbReference type="ARBA" id="ARBA00022989"/>
    </source>
</evidence>
<dbReference type="GO" id="GO:0016020">
    <property type="term" value="C:membrane"/>
    <property type="evidence" value="ECO:0007669"/>
    <property type="project" value="UniProtKB-SubCell"/>
</dbReference>
<dbReference type="GO" id="GO:0006508">
    <property type="term" value="P:proteolysis"/>
    <property type="evidence" value="ECO:0007669"/>
    <property type="project" value="UniProtKB-KW"/>
</dbReference>
<dbReference type="Proteomes" id="UP000823914">
    <property type="component" value="Unassembled WGS sequence"/>
</dbReference>
<evidence type="ECO:0000313" key="10">
    <source>
        <dbReference type="Proteomes" id="UP000823914"/>
    </source>
</evidence>
<dbReference type="PANTHER" id="PTHR43731">
    <property type="entry name" value="RHOMBOID PROTEASE"/>
    <property type="match status" value="1"/>
</dbReference>
<evidence type="ECO:0000256" key="3">
    <source>
        <dbReference type="ARBA" id="ARBA00022692"/>
    </source>
</evidence>
<evidence type="ECO:0000256" key="2">
    <source>
        <dbReference type="ARBA" id="ARBA00009045"/>
    </source>
</evidence>
<dbReference type="EMBL" id="JAHLFV010000061">
    <property type="protein sequence ID" value="MBU3849449.1"/>
    <property type="molecule type" value="Genomic_DNA"/>
</dbReference>
<proteinExistence type="inferred from homology"/>
<reference evidence="9" key="2">
    <citation type="submission" date="2021-04" db="EMBL/GenBank/DDBJ databases">
        <authorList>
            <person name="Gilroy R."/>
        </authorList>
    </citation>
    <scope>NUCLEOTIDE SEQUENCE</scope>
    <source>
        <strain evidence="9">Gambia15-2214</strain>
    </source>
</reference>
<dbReference type="PANTHER" id="PTHR43731:SF14">
    <property type="entry name" value="PRESENILIN-ASSOCIATED RHOMBOID-LIKE PROTEIN, MITOCHONDRIAL"/>
    <property type="match status" value="1"/>
</dbReference>
<keyword evidence="5 7" id="KW-1133">Transmembrane helix</keyword>
<dbReference type="SUPFAM" id="SSF144091">
    <property type="entry name" value="Rhomboid-like"/>
    <property type="match status" value="1"/>
</dbReference>
<feature type="transmembrane region" description="Helical" evidence="7">
    <location>
        <begin position="15"/>
        <end position="36"/>
    </location>
</feature>
<feature type="transmembrane region" description="Helical" evidence="7">
    <location>
        <begin position="120"/>
        <end position="140"/>
    </location>
</feature>
<feature type="transmembrane region" description="Helical" evidence="7">
    <location>
        <begin position="147"/>
        <end position="167"/>
    </location>
</feature>
<evidence type="ECO:0000256" key="1">
    <source>
        <dbReference type="ARBA" id="ARBA00004141"/>
    </source>
</evidence>
<gene>
    <name evidence="9" type="ORF">IAA16_02665</name>
</gene>
<dbReference type="GO" id="GO:0004252">
    <property type="term" value="F:serine-type endopeptidase activity"/>
    <property type="evidence" value="ECO:0007669"/>
    <property type="project" value="InterPro"/>
</dbReference>
<keyword evidence="4" id="KW-0378">Hydrolase</keyword>
<dbReference type="InterPro" id="IPR050925">
    <property type="entry name" value="Rhomboid_protease_S54"/>
</dbReference>
<comment type="caution">
    <text evidence="9">The sequence shown here is derived from an EMBL/GenBank/DDBJ whole genome shotgun (WGS) entry which is preliminary data.</text>
</comment>
<keyword evidence="3 7" id="KW-0812">Transmembrane</keyword>
<dbReference type="InterPro" id="IPR022764">
    <property type="entry name" value="Peptidase_S54_rhomboid_dom"/>
</dbReference>
<accession>A0A9E2L143</accession>
<comment type="subcellular location">
    <subcellularLocation>
        <location evidence="1">Membrane</location>
        <topology evidence="1">Multi-pass membrane protein</topology>
    </subcellularLocation>
</comment>
<dbReference type="Gene3D" id="1.20.1540.10">
    <property type="entry name" value="Rhomboid-like"/>
    <property type="match status" value="1"/>
</dbReference>
<feature type="domain" description="Peptidase S54 rhomboid" evidence="8">
    <location>
        <begin position="55"/>
        <end position="198"/>
    </location>
</feature>
<comment type="similarity">
    <text evidence="2">Belongs to the peptidase S54 family.</text>
</comment>
<dbReference type="InterPro" id="IPR035952">
    <property type="entry name" value="Rhomboid-like_sf"/>
</dbReference>
<protein>
    <submittedName>
        <fullName evidence="9">Rhomboid family intramembrane serine protease</fullName>
    </submittedName>
</protein>
<keyword evidence="6 7" id="KW-0472">Membrane</keyword>
<evidence type="ECO:0000256" key="6">
    <source>
        <dbReference type="ARBA" id="ARBA00023136"/>
    </source>
</evidence>
<keyword evidence="9" id="KW-0645">Protease</keyword>
<feature type="transmembrane region" description="Helical" evidence="7">
    <location>
        <begin position="56"/>
        <end position="84"/>
    </location>
</feature>
<evidence type="ECO:0000313" key="9">
    <source>
        <dbReference type="EMBL" id="MBU3849449.1"/>
    </source>
</evidence>
<feature type="transmembrane region" description="Helical" evidence="7">
    <location>
        <begin position="179"/>
        <end position="198"/>
    </location>
</feature>
<evidence type="ECO:0000256" key="4">
    <source>
        <dbReference type="ARBA" id="ARBA00022801"/>
    </source>
</evidence>
<evidence type="ECO:0000256" key="7">
    <source>
        <dbReference type="SAM" id="Phobius"/>
    </source>
</evidence>
<dbReference type="Pfam" id="PF01694">
    <property type="entry name" value="Rhomboid"/>
    <property type="match status" value="1"/>
</dbReference>
<dbReference type="SMART" id="SM01160">
    <property type="entry name" value="DUF1751"/>
    <property type="match status" value="1"/>
</dbReference>
<dbReference type="AlphaFoldDB" id="A0A9E2L143"/>
<organism evidence="9 10">
    <name type="scientific">Candidatus Treponema excrementipullorum</name>
    <dbReference type="NCBI Taxonomy" id="2838768"/>
    <lineage>
        <taxon>Bacteria</taxon>
        <taxon>Pseudomonadati</taxon>
        <taxon>Spirochaetota</taxon>
        <taxon>Spirochaetia</taxon>
        <taxon>Spirochaetales</taxon>
        <taxon>Treponemataceae</taxon>
        <taxon>Treponema</taxon>
    </lineage>
</organism>
<reference evidence="9" key="1">
    <citation type="journal article" date="2021" name="PeerJ">
        <title>Extensive microbial diversity within the chicken gut microbiome revealed by metagenomics and culture.</title>
        <authorList>
            <person name="Gilroy R."/>
            <person name="Ravi A."/>
            <person name="Getino M."/>
            <person name="Pursley I."/>
            <person name="Horton D.L."/>
            <person name="Alikhan N.F."/>
            <person name="Baker D."/>
            <person name="Gharbi K."/>
            <person name="Hall N."/>
            <person name="Watson M."/>
            <person name="Adriaenssens E.M."/>
            <person name="Foster-Nyarko E."/>
            <person name="Jarju S."/>
            <person name="Secka A."/>
            <person name="Antonio M."/>
            <person name="Oren A."/>
            <person name="Chaudhuri R.R."/>
            <person name="La Ragione R."/>
            <person name="Hildebrand F."/>
            <person name="Pallen M.J."/>
        </authorList>
    </citation>
    <scope>NUCLEOTIDE SEQUENCE</scope>
    <source>
        <strain evidence="9">Gambia15-2214</strain>
    </source>
</reference>